<evidence type="ECO:0008006" key="6">
    <source>
        <dbReference type="Google" id="ProtNLM"/>
    </source>
</evidence>
<feature type="chain" id="PRO_5014345929" description="DUF3016 domain-containing protein" evidence="1">
    <location>
        <begin position="22"/>
        <end position="163"/>
    </location>
</feature>
<evidence type="ECO:0000313" key="5">
    <source>
        <dbReference type="Proteomes" id="UP000615003"/>
    </source>
</evidence>
<dbReference type="GeneID" id="93662444"/>
<evidence type="ECO:0000256" key="1">
    <source>
        <dbReference type="SAM" id="SignalP"/>
    </source>
</evidence>
<dbReference type="EMBL" id="LT965928">
    <property type="protein sequence ID" value="SOU39801.1"/>
    <property type="molecule type" value="Genomic_DNA"/>
</dbReference>
<keyword evidence="1" id="KW-0732">Signal</keyword>
<organism evidence="3 4">
    <name type="scientific">Pseudoalteromonas carrageenovora IAM 12662</name>
    <dbReference type="NCBI Taxonomy" id="1314868"/>
    <lineage>
        <taxon>Bacteria</taxon>
        <taxon>Pseudomonadati</taxon>
        <taxon>Pseudomonadota</taxon>
        <taxon>Gammaproteobacteria</taxon>
        <taxon>Alteromonadales</taxon>
        <taxon>Pseudoalteromonadaceae</taxon>
        <taxon>Pseudoalteromonas</taxon>
    </lineage>
</organism>
<dbReference type="Pfam" id="PF11454">
    <property type="entry name" value="DUF3016"/>
    <property type="match status" value="1"/>
</dbReference>
<name>A0A2K4X653_PSEVC</name>
<reference evidence="3 4" key="2">
    <citation type="submission" date="2017-11" db="EMBL/GenBank/DDBJ databases">
        <authorList>
            <person name="Han C.G."/>
        </authorList>
    </citation>
    <scope>NUCLEOTIDE SEQUENCE [LARGE SCALE GENOMIC DNA]</scope>
    <source>
        <strain evidence="4">ATCC 43555</strain>
        <strain evidence="3">ATCC43555</strain>
    </source>
</reference>
<evidence type="ECO:0000313" key="3">
    <source>
        <dbReference type="EMBL" id="SOU39801.1"/>
    </source>
</evidence>
<feature type="signal peptide" evidence="1">
    <location>
        <begin position="1"/>
        <end position="21"/>
    </location>
</feature>
<dbReference type="RefSeq" id="WP_104641968.1">
    <property type="nucleotide sequence ID" value="NZ_AQGW01000018.1"/>
</dbReference>
<accession>A0A2K4X653</accession>
<sequence>MNSVKTIVMAMCIALPAFAHAGESVVKWQDFKDYRDVRASNQAKSSYHKQIATQFEKHLSKLAEQLPKEYKLSVEITDIDLAGDVRYGGMDEIRVVKPIYFPRLKLNYSLTDKEGSVISEANDVELKDMGFMDKIKMGRDESFYYEKRLITEWFGEQILPNLD</sequence>
<proteinExistence type="predicted"/>
<dbReference type="Proteomes" id="UP000238288">
    <property type="component" value="Chromosome PCAR9a"/>
</dbReference>
<dbReference type="OrthoDB" id="195620at2"/>
<dbReference type="InterPro" id="IPR021557">
    <property type="entry name" value="DUF3016"/>
</dbReference>
<dbReference type="Proteomes" id="UP000615003">
    <property type="component" value="Unassembled WGS sequence"/>
</dbReference>
<evidence type="ECO:0000313" key="4">
    <source>
        <dbReference type="Proteomes" id="UP000238288"/>
    </source>
</evidence>
<dbReference type="EMBL" id="AQGW01000018">
    <property type="protein sequence ID" value="MBE0381999.1"/>
    <property type="molecule type" value="Genomic_DNA"/>
</dbReference>
<evidence type="ECO:0000313" key="2">
    <source>
        <dbReference type="EMBL" id="MBE0381999.1"/>
    </source>
</evidence>
<reference evidence="2 5" key="1">
    <citation type="submission" date="2015-06" db="EMBL/GenBank/DDBJ databases">
        <title>Genome sequence of Pseudoalteromonas carrageenovora.</title>
        <authorList>
            <person name="Xie B.-B."/>
            <person name="Rong J.-C."/>
            <person name="Qin Q.-L."/>
            <person name="Zhang Y.-Z."/>
        </authorList>
    </citation>
    <scope>NUCLEOTIDE SEQUENCE [LARGE SCALE GENOMIC DNA]</scope>
    <source>
        <strain evidence="2 5">IAM 12662</strain>
    </source>
</reference>
<keyword evidence="5" id="KW-1185">Reference proteome</keyword>
<protein>
    <recommendedName>
        <fullName evidence="6">DUF3016 domain-containing protein</fullName>
    </recommendedName>
</protein>
<dbReference type="AlphaFoldDB" id="A0A2K4X653"/>
<gene>
    <name evidence="3" type="ORF">PCAR9_A20221</name>
    <name evidence="2" type="ORF">PCARR_a0255</name>
</gene>